<dbReference type="SUPFAM" id="SSF53850">
    <property type="entry name" value="Periplasmic binding protein-like II"/>
    <property type="match status" value="1"/>
</dbReference>
<organism evidence="7 8">
    <name type="scientific">Nocardioides potassii</name>
    <dbReference type="NCBI Taxonomy" id="2911371"/>
    <lineage>
        <taxon>Bacteria</taxon>
        <taxon>Bacillati</taxon>
        <taxon>Actinomycetota</taxon>
        <taxon>Actinomycetes</taxon>
        <taxon>Propionibacteriales</taxon>
        <taxon>Nocardioidaceae</taxon>
        <taxon>Nocardioides</taxon>
    </lineage>
</organism>
<dbReference type="PANTHER" id="PTHR30222">
    <property type="entry name" value="SPERMIDINE/PUTRESCINE-BINDING PERIPLASMIC PROTEIN"/>
    <property type="match status" value="1"/>
</dbReference>
<comment type="subcellular location">
    <subcellularLocation>
        <location evidence="1">Periplasm</location>
    </subcellularLocation>
</comment>
<evidence type="ECO:0000256" key="1">
    <source>
        <dbReference type="ARBA" id="ARBA00004418"/>
    </source>
</evidence>
<accession>A0ABS9HFX6</accession>
<dbReference type="Gene3D" id="3.40.190.10">
    <property type="entry name" value="Periplasmic binding protein-like II"/>
    <property type="match status" value="2"/>
</dbReference>
<evidence type="ECO:0000256" key="4">
    <source>
        <dbReference type="ARBA" id="ARBA00022764"/>
    </source>
</evidence>
<protein>
    <submittedName>
        <fullName evidence="7">ABC transporter substrate-binding protein</fullName>
    </submittedName>
</protein>
<keyword evidence="4" id="KW-0574">Periplasm</keyword>
<evidence type="ECO:0000256" key="6">
    <source>
        <dbReference type="SAM" id="SignalP"/>
    </source>
</evidence>
<evidence type="ECO:0000313" key="8">
    <source>
        <dbReference type="Proteomes" id="UP001201161"/>
    </source>
</evidence>
<name>A0ABS9HFX6_9ACTN</name>
<dbReference type="PRINTS" id="PR00909">
    <property type="entry name" value="SPERMDNBNDNG"/>
</dbReference>
<feature type="signal peptide" evidence="6">
    <location>
        <begin position="1"/>
        <end position="27"/>
    </location>
</feature>
<dbReference type="PANTHER" id="PTHR30222:SF18">
    <property type="entry name" value="BIFUNCTIONAL POLYHYDROXYBUTYRATE SYNTHASE _ ABC TRANSPORTER PERIPLASMIC BINDING PROTEIN-RELATED"/>
    <property type="match status" value="1"/>
</dbReference>
<keyword evidence="2" id="KW-0813">Transport</keyword>
<evidence type="ECO:0000256" key="2">
    <source>
        <dbReference type="ARBA" id="ARBA00022448"/>
    </source>
</evidence>
<sequence>MRRTTMARVATGAVLALALVGCGTSSGDDDGGGGGGNTGSEEQGGFTAPDIPMAESLGDNEGSLSVLAWPGYAEDGSTDKSVDWVTPFEKETGCQVEVKYFGTSDEAVSLMKSGQYDVVSASGDASLRLIAGGDVAPVNTDLIDNYADVWPFLKDRDWNSVGGQMYGVPHGYGANLLMYNTDVVDPAPTSWSAVFDDAGTYSGKVTAYDSPIYIADAALYLMNTQPDLGIKDPYALDADQLAAAVDLLKAQRDNVGEYWSDYLKETQAFKTGDSVVGTTWQVIANLAQSEGAKVEAFLPDEGSTGWSDTWMVSSKTEHPNCAYAWMNHIISPEANAAVAEWFGEAPANEKACDLTSKGFCESYHAGDEAYAEKIHYWTTPIEQCLDGRTDVTCTTYQDWTQAWTEIKG</sequence>
<dbReference type="RefSeq" id="WP_236403150.1">
    <property type="nucleotide sequence ID" value="NZ_JAKJHZ010000009.1"/>
</dbReference>
<dbReference type="PROSITE" id="PS51257">
    <property type="entry name" value="PROKAR_LIPOPROTEIN"/>
    <property type="match status" value="1"/>
</dbReference>
<dbReference type="InterPro" id="IPR001188">
    <property type="entry name" value="Sperm_putr-bd"/>
</dbReference>
<keyword evidence="8" id="KW-1185">Reference proteome</keyword>
<dbReference type="EMBL" id="JAKJHZ010000009">
    <property type="protein sequence ID" value="MCF6379013.1"/>
    <property type="molecule type" value="Genomic_DNA"/>
</dbReference>
<comment type="caution">
    <text evidence="7">The sequence shown here is derived from an EMBL/GenBank/DDBJ whole genome shotgun (WGS) entry which is preliminary data.</text>
</comment>
<evidence type="ECO:0000256" key="5">
    <source>
        <dbReference type="SAM" id="MobiDB-lite"/>
    </source>
</evidence>
<dbReference type="InterPro" id="IPR006059">
    <property type="entry name" value="SBP"/>
</dbReference>
<dbReference type="Pfam" id="PF13416">
    <property type="entry name" value="SBP_bac_8"/>
    <property type="match status" value="1"/>
</dbReference>
<feature type="region of interest" description="Disordered" evidence="5">
    <location>
        <begin position="27"/>
        <end position="55"/>
    </location>
</feature>
<keyword evidence="3 6" id="KW-0732">Signal</keyword>
<dbReference type="CDD" id="cd13588">
    <property type="entry name" value="PBP2_polyamine_1"/>
    <property type="match status" value="1"/>
</dbReference>
<evidence type="ECO:0000313" key="7">
    <source>
        <dbReference type="EMBL" id="MCF6379013.1"/>
    </source>
</evidence>
<feature type="chain" id="PRO_5046037325" evidence="6">
    <location>
        <begin position="28"/>
        <end position="408"/>
    </location>
</feature>
<gene>
    <name evidence="7" type="ORF">L2K70_15455</name>
</gene>
<proteinExistence type="predicted"/>
<dbReference type="Proteomes" id="UP001201161">
    <property type="component" value="Unassembled WGS sequence"/>
</dbReference>
<evidence type="ECO:0000256" key="3">
    <source>
        <dbReference type="ARBA" id="ARBA00022729"/>
    </source>
</evidence>
<reference evidence="7 8" key="1">
    <citation type="submission" date="2022-01" db="EMBL/GenBank/DDBJ databases">
        <title>Nocardioides sp. nov., an actinomycete isolated from mining soil.</title>
        <authorList>
            <person name="Liu L."/>
        </authorList>
    </citation>
    <scope>NUCLEOTIDE SEQUENCE [LARGE SCALE GENOMIC DNA]</scope>
    <source>
        <strain evidence="7 8">KLBMP 9356</strain>
    </source>
</reference>